<comment type="caution">
    <text evidence="2">The sequence shown here is derived from an EMBL/GenBank/DDBJ whole genome shotgun (WGS) entry which is preliminary data.</text>
</comment>
<feature type="compositionally biased region" description="Basic and acidic residues" evidence="1">
    <location>
        <begin position="13"/>
        <end position="25"/>
    </location>
</feature>
<dbReference type="AlphaFoldDB" id="A0A699UY85"/>
<proteinExistence type="predicted"/>
<name>A0A699UY85_TANCI</name>
<evidence type="ECO:0000256" key="1">
    <source>
        <dbReference type="SAM" id="MobiDB-lite"/>
    </source>
</evidence>
<evidence type="ECO:0008006" key="3">
    <source>
        <dbReference type="Google" id="ProtNLM"/>
    </source>
</evidence>
<organism evidence="2">
    <name type="scientific">Tanacetum cinerariifolium</name>
    <name type="common">Dalmatian daisy</name>
    <name type="synonym">Chrysanthemum cinerariifolium</name>
    <dbReference type="NCBI Taxonomy" id="118510"/>
    <lineage>
        <taxon>Eukaryota</taxon>
        <taxon>Viridiplantae</taxon>
        <taxon>Streptophyta</taxon>
        <taxon>Embryophyta</taxon>
        <taxon>Tracheophyta</taxon>
        <taxon>Spermatophyta</taxon>
        <taxon>Magnoliopsida</taxon>
        <taxon>eudicotyledons</taxon>
        <taxon>Gunneridae</taxon>
        <taxon>Pentapetalae</taxon>
        <taxon>asterids</taxon>
        <taxon>campanulids</taxon>
        <taxon>Asterales</taxon>
        <taxon>Asteraceae</taxon>
        <taxon>Asteroideae</taxon>
        <taxon>Anthemideae</taxon>
        <taxon>Anthemidinae</taxon>
        <taxon>Tanacetum</taxon>
    </lineage>
</organism>
<accession>A0A699UY85</accession>
<protein>
    <recommendedName>
        <fullName evidence="3">Reverse transcriptase domain-containing protein</fullName>
    </recommendedName>
</protein>
<sequence>NGNGGGNGNGNHNKNDRDARPVFRDRTHQDFMKRQLLNFKGTKGVVGLISALTWWNPHKRTIGTDAAFAMSWKELMKLIAERFQELTMLCTKMVPEEKDQVEKFIGGLPNNIQGNVIAAKPTRL</sequence>
<reference evidence="2" key="1">
    <citation type="journal article" date="2019" name="Sci. Rep.">
        <title>Draft genome of Tanacetum cinerariifolium, the natural source of mosquito coil.</title>
        <authorList>
            <person name="Yamashiro T."/>
            <person name="Shiraishi A."/>
            <person name="Satake H."/>
            <person name="Nakayama K."/>
        </authorList>
    </citation>
    <scope>NUCLEOTIDE SEQUENCE</scope>
</reference>
<evidence type="ECO:0000313" key="2">
    <source>
        <dbReference type="EMBL" id="GFD26448.1"/>
    </source>
</evidence>
<dbReference type="EMBL" id="BKCJ011368833">
    <property type="protein sequence ID" value="GFD26448.1"/>
    <property type="molecule type" value="Genomic_DNA"/>
</dbReference>
<feature type="non-terminal residue" evidence="2">
    <location>
        <position position="124"/>
    </location>
</feature>
<feature type="non-terminal residue" evidence="2">
    <location>
        <position position="1"/>
    </location>
</feature>
<gene>
    <name evidence="2" type="ORF">Tci_898417</name>
</gene>
<feature type="region of interest" description="Disordered" evidence="1">
    <location>
        <begin position="1"/>
        <end position="25"/>
    </location>
</feature>